<dbReference type="OrthoDB" id="408373at2759"/>
<dbReference type="EMBL" id="MLYV02001300">
    <property type="protein sequence ID" value="PSR70944.1"/>
    <property type="molecule type" value="Genomic_DNA"/>
</dbReference>
<accession>A0A2R6NEX9</accession>
<evidence type="ECO:0000313" key="3">
    <source>
        <dbReference type="Proteomes" id="UP000186601"/>
    </source>
</evidence>
<dbReference type="Pfam" id="PF00561">
    <property type="entry name" value="Abhydrolase_1"/>
    <property type="match status" value="1"/>
</dbReference>
<gene>
    <name evidence="2" type="ORF">PHLCEN_2v13166</name>
</gene>
<dbReference type="AlphaFoldDB" id="A0A2R6NEX9"/>
<dbReference type="InterPro" id="IPR000073">
    <property type="entry name" value="AB_hydrolase_1"/>
</dbReference>
<sequence length="103" mass="11761">MSYRRQHLLSADGTKIWAECAGNPSKPAVVFLHGLTSGLFVFDRQFSDENLLKDLYMIRYDLRGHGQSDYPATPTAYESRRYAEDFDAVCKWAEANKPVVLGW</sequence>
<dbReference type="SUPFAM" id="SSF53474">
    <property type="entry name" value="alpha/beta-Hydrolases"/>
    <property type="match status" value="1"/>
</dbReference>
<name>A0A2R6NEX9_9APHY</name>
<dbReference type="STRING" id="98765.A0A2R6NEX9"/>
<organism evidence="2 3">
    <name type="scientific">Hermanssonia centrifuga</name>
    <dbReference type="NCBI Taxonomy" id="98765"/>
    <lineage>
        <taxon>Eukaryota</taxon>
        <taxon>Fungi</taxon>
        <taxon>Dikarya</taxon>
        <taxon>Basidiomycota</taxon>
        <taxon>Agaricomycotina</taxon>
        <taxon>Agaricomycetes</taxon>
        <taxon>Polyporales</taxon>
        <taxon>Meruliaceae</taxon>
        <taxon>Hermanssonia</taxon>
    </lineage>
</organism>
<evidence type="ECO:0000313" key="2">
    <source>
        <dbReference type="EMBL" id="PSR70944.1"/>
    </source>
</evidence>
<protein>
    <recommendedName>
        <fullName evidence="1">AB hydrolase-1 domain-containing protein</fullName>
    </recommendedName>
</protein>
<evidence type="ECO:0000259" key="1">
    <source>
        <dbReference type="Pfam" id="PF00561"/>
    </source>
</evidence>
<dbReference type="InterPro" id="IPR029058">
    <property type="entry name" value="AB_hydrolase_fold"/>
</dbReference>
<dbReference type="Gene3D" id="3.40.50.1820">
    <property type="entry name" value="alpha/beta hydrolase"/>
    <property type="match status" value="1"/>
</dbReference>
<feature type="domain" description="AB hydrolase-1" evidence="1">
    <location>
        <begin position="27"/>
        <end position="103"/>
    </location>
</feature>
<keyword evidence="3" id="KW-1185">Reference proteome</keyword>
<reference evidence="2 3" key="1">
    <citation type="submission" date="2018-02" db="EMBL/GenBank/DDBJ databases">
        <title>Genome sequence of the basidiomycete white-rot fungus Phlebia centrifuga.</title>
        <authorList>
            <person name="Granchi Z."/>
            <person name="Peng M."/>
            <person name="de Vries R.P."/>
            <person name="Hilden K."/>
            <person name="Makela M.R."/>
            <person name="Grigoriev I."/>
            <person name="Riley R."/>
        </authorList>
    </citation>
    <scope>NUCLEOTIDE SEQUENCE [LARGE SCALE GENOMIC DNA]</scope>
    <source>
        <strain evidence="2 3">FBCC195</strain>
    </source>
</reference>
<comment type="caution">
    <text evidence="2">The sequence shown here is derived from an EMBL/GenBank/DDBJ whole genome shotgun (WGS) entry which is preliminary data.</text>
</comment>
<dbReference type="Proteomes" id="UP000186601">
    <property type="component" value="Unassembled WGS sequence"/>
</dbReference>
<proteinExistence type="predicted"/>